<dbReference type="PANTHER" id="PTHR45947">
    <property type="entry name" value="SULFOQUINOVOSYL TRANSFERASE SQD2"/>
    <property type="match status" value="1"/>
</dbReference>
<proteinExistence type="predicted"/>
<feature type="transmembrane region" description="Helical" evidence="1">
    <location>
        <begin position="57"/>
        <end position="78"/>
    </location>
</feature>
<organism evidence="4 5">
    <name type="scientific">Candidatus Shapirobacteria bacterium GW2011_GWE2_38_30</name>
    <dbReference type="NCBI Taxonomy" id="1618490"/>
    <lineage>
        <taxon>Bacteria</taxon>
        <taxon>Candidatus Shapironibacteriota</taxon>
    </lineage>
</organism>
<feature type="transmembrane region" description="Helical" evidence="1">
    <location>
        <begin position="90"/>
        <end position="110"/>
    </location>
</feature>
<dbReference type="EMBL" id="LBUT01000003">
    <property type="protein sequence ID" value="KKQ71364.1"/>
    <property type="molecule type" value="Genomic_DNA"/>
</dbReference>
<dbReference type="STRING" id="1618490.US90_C0003G0007"/>
<dbReference type="InterPro" id="IPR028098">
    <property type="entry name" value="Glyco_trans_4-like_N"/>
</dbReference>
<name>A0A0G0MC73_9BACT</name>
<keyword evidence="4" id="KW-0808">Transferase</keyword>
<feature type="domain" description="Glycosyltransferase subfamily 4-like N-terminal" evidence="3">
    <location>
        <begin position="16"/>
        <end position="186"/>
    </location>
</feature>
<sequence length="364" mass="40798">MKTIVFLHPHFMKPAGASKVVLEFSSRLQKYFKITIITIKSNPEVISPYPKLNIINLGGPSTGSLFFWLTFPLFLLRLQLTLNKIPHKIIFAHSLAIYWTLFMDNCILYFHDLGFPYSDSIAEKNSLSLFYRFISSITKPLFQILNNKIINSNNKIIANSQASSQFLSNKYYRSDIKIITPGIDTSLFNISAVKGNYFYTVGRLEKIKQIDSIIQAFALFNNKNFHLKIIGDGIEKNNLIKLVKSLKIKNQVEFLGKLNSSQVAQVASKARIGIFNCPNESFGISILESLACGTPVITINSGGGADFITPGLNGYLSDGTPQSIRSLIPKLLHNSLSSNARQSALSYDWGHQVEKLSKYFSVYS</sequence>
<keyword evidence="1" id="KW-0812">Transmembrane</keyword>
<evidence type="ECO:0000256" key="1">
    <source>
        <dbReference type="SAM" id="Phobius"/>
    </source>
</evidence>
<keyword evidence="1" id="KW-1133">Transmembrane helix</keyword>
<dbReference type="Proteomes" id="UP000034406">
    <property type="component" value="Unassembled WGS sequence"/>
</dbReference>
<dbReference type="InterPro" id="IPR001296">
    <property type="entry name" value="Glyco_trans_1"/>
</dbReference>
<dbReference type="GO" id="GO:0016757">
    <property type="term" value="F:glycosyltransferase activity"/>
    <property type="evidence" value="ECO:0007669"/>
    <property type="project" value="InterPro"/>
</dbReference>
<evidence type="ECO:0000259" key="3">
    <source>
        <dbReference type="Pfam" id="PF13439"/>
    </source>
</evidence>
<dbReference type="Pfam" id="PF13439">
    <property type="entry name" value="Glyco_transf_4"/>
    <property type="match status" value="1"/>
</dbReference>
<keyword evidence="1" id="KW-0472">Membrane</keyword>
<accession>A0A0G0MC73</accession>
<dbReference type="SUPFAM" id="SSF53756">
    <property type="entry name" value="UDP-Glycosyltransferase/glycogen phosphorylase"/>
    <property type="match status" value="1"/>
</dbReference>
<dbReference type="PANTHER" id="PTHR45947:SF3">
    <property type="entry name" value="SULFOQUINOVOSYL TRANSFERASE SQD2"/>
    <property type="match status" value="1"/>
</dbReference>
<feature type="domain" description="Glycosyl transferase family 1" evidence="2">
    <location>
        <begin position="193"/>
        <end position="337"/>
    </location>
</feature>
<dbReference type="InterPro" id="IPR050194">
    <property type="entry name" value="Glycosyltransferase_grp1"/>
</dbReference>
<dbReference type="AlphaFoldDB" id="A0A0G0MC73"/>
<dbReference type="Pfam" id="PF00534">
    <property type="entry name" value="Glycos_transf_1"/>
    <property type="match status" value="1"/>
</dbReference>
<protein>
    <submittedName>
        <fullName evidence="4">Glycosyl transferase group 1</fullName>
    </submittedName>
</protein>
<gene>
    <name evidence="4" type="ORF">US90_C0003G0007</name>
</gene>
<dbReference type="Gene3D" id="3.40.50.2000">
    <property type="entry name" value="Glycogen Phosphorylase B"/>
    <property type="match status" value="2"/>
</dbReference>
<dbReference type="CDD" id="cd03801">
    <property type="entry name" value="GT4_PimA-like"/>
    <property type="match status" value="1"/>
</dbReference>
<comment type="caution">
    <text evidence="4">The sequence shown here is derived from an EMBL/GenBank/DDBJ whole genome shotgun (WGS) entry which is preliminary data.</text>
</comment>
<evidence type="ECO:0000259" key="2">
    <source>
        <dbReference type="Pfam" id="PF00534"/>
    </source>
</evidence>
<reference evidence="4 5" key="1">
    <citation type="journal article" date="2015" name="Nature">
        <title>rRNA introns, odd ribosomes, and small enigmatic genomes across a large radiation of phyla.</title>
        <authorList>
            <person name="Brown C.T."/>
            <person name="Hug L.A."/>
            <person name="Thomas B.C."/>
            <person name="Sharon I."/>
            <person name="Castelle C.J."/>
            <person name="Singh A."/>
            <person name="Wilkins M.J."/>
            <person name="Williams K.H."/>
            <person name="Banfield J.F."/>
        </authorList>
    </citation>
    <scope>NUCLEOTIDE SEQUENCE [LARGE SCALE GENOMIC DNA]</scope>
</reference>
<evidence type="ECO:0000313" key="5">
    <source>
        <dbReference type="Proteomes" id="UP000034406"/>
    </source>
</evidence>
<evidence type="ECO:0000313" key="4">
    <source>
        <dbReference type="EMBL" id="KKQ71364.1"/>
    </source>
</evidence>